<comment type="caution">
    <text evidence="1">The sequence shown here is derived from an EMBL/GenBank/DDBJ whole genome shotgun (WGS) entry which is preliminary data.</text>
</comment>
<accession>A0AAV8PU66</accession>
<dbReference type="AlphaFoldDB" id="A0AAV8PU66"/>
<sequence length="68" mass="8025">MPNRVNHYRIEDYDPHSKWFWSDQFPADPRSLPRAIVILCWKGWRLWPAQGKRLVAGLHSASLQSLKP</sequence>
<name>A0AAV8PU66_ENSVE</name>
<proteinExistence type="predicted"/>
<keyword evidence="2" id="KW-1185">Reference proteome</keyword>
<gene>
    <name evidence="1" type="ORF">OPV22_033404</name>
</gene>
<protein>
    <submittedName>
        <fullName evidence="1">Uncharacterized protein</fullName>
    </submittedName>
</protein>
<organism evidence="1 2">
    <name type="scientific">Ensete ventricosum</name>
    <name type="common">Abyssinian banana</name>
    <name type="synonym">Musa ensete</name>
    <dbReference type="NCBI Taxonomy" id="4639"/>
    <lineage>
        <taxon>Eukaryota</taxon>
        <taxon>Viridiplantae</taxon>
        <taxon>Streptophyta</taxon>
        <taxon>Embryophyta</taxon>
        <taxon>Tracheophyta</taxon>
        <taxon>Spermatophyta</taxon>
        <taxon>Magnoliopsida</taxon>
        <taxon>Liliopsida</taxon>
        <taxon>Zingiberales</taxon>
        <taxon>Musaceae</taxon>
        <taxon>Ensete</taxon>
    </lineage>
</organism>
<dbReference type="EMBL" id="JAQQAF010000009">
    <property type="protein sequence ID" value="KAJ8460478.1"/>
    <property type="molecule type" value="Genomic_DNA"/>
</dbReference>
<reference evidence="1 2" key="1">
    <citation type="submission" date="2022-12" db="EMBL/GenBank/DDBJ databases">
        <title>Chromosome-scale assembly of the Ensete ventricosum genome.</title>
        <authorList>
            <person name="Dussert Y."/>
            <person name="Stocks J."/>
            <person name="Wendawek A."/>
            <person name="Woldeyes F."/>
            <person name="Nichols R.A."/>
            <person name="Borrell J.S."/>
        </authorList>
    </citation>
    <scope>NUCLEOTIDE SEQUENCE [LARGE SCALE GENOMIC DNA]</scope>
    <source>
        <strain evidence="2">cv. Maze</strain>
        <tissue evidence="1">Seeds</tissue>
    </source>
</reference>
<evidence type="ECO:0000313" key="2">
    <source>
        <dbReference type="Proteomes" id="UP001222027"/>
    </source>
</evidence>
<evidence type="ECO:0000313" key="1">
    <source>
        <dbReference type="EMBL" id="KAJ8460478.1"/>
    </source>
</evidence>
<dbReference type="Proteomes" id="UP001222027">
    <property type="component" value="Unassembled WGS sequence"/>
</dbReference>